<feature type="signal peptide" evidence="1">
    <location>
        <begin position="1"/>
        <end position="22"/>
    </location>
</feature>
<keyword evidence="1" id="KW-0732">Signal</keyword>
<keyword evidence="3" id="KW-1185">Reference proteome</keyword>
<proteinExistence type="predicted"/>
<reference evidence="2 3" key="1">
    <citation type="journal article" date="2011" name="Int. J. Syst. Evol. Microbiol.">
        <title>Zhongshania antarctica gen. nov., sp. nov. and Zhongshania guokunii sp. nov., gammaproteobacteria respectively isolated from coastal attached (fast) ice and surface seawater of the Antarctic.</title>
        <authorList>
            <person name="Li H.J."/>
            <person name="Zhang X.Y."/>
            <person name="Chen C.X."/>
            <person name="Zhang Y.J."/>
            <person name="Gao Z.M."/>
            <person name="Yu Y."/>
            <person name="Chen X.L."/>
            <person name="Chen B."/>
            <person name="Zhang Y.Z."/>
        </authorList>
    </citation>
    <scope>NUCLEOTIDE SEQUENCE [LARGE SCALE GENOMIC DNA]</scope>
    <source>
        <strain evidence="2 3">R06B22</strain>
    </source>
</reference>
<dbReference type="EMBL" id="JBFRYB010000001">
    <property type="protein sequence ID" value="MEX1665651.1"/>
    <property type="molecule type" value="Genomic_DNA"/>
</dbReference>
<evidence type="ECO:0000313" key="3">
    <source>
        <dbReference type="Proteomes" id="UP001557484"/>
    </source>
</evidence>
<gene>
    <name evidence="2" type="ORF">AB4875_09115</name>
</gene>
<accession>A0ABV3TWL3</accession>
<evidence type="ECO:0000313" key="2">
    <source>
        <dbReference type="EMBL" id="MEX1665651.1"/>
    </source>
</evidence>
<dbReference type="Proteomes" id="UP001557484">
    <property type="component" value="Unassembled WGS sequence"/>
</dbReference>
<organism evidence="2 3">
    <name type="scientific">Zhongshania arctica</name>
    <dbReference type="NCBI Taxonomy" id="3238302"/>
    <lineage>
        <taxon>Bacteria</taxon>
        <taxon>Pseudomonadati</taxon>
        <taxon>Pseudomonadota</taxon>
        <taxon>Gammaproteobacteria</taxon>
        <taxon>Cellvibrionales</taxon>
        <taxon>Spongiibacteraceae</taxon>
        <taxon>Zhongshania</taxon>
    </lineage>
</organism>
<evidence type="ECO:0000256" key="1">
    <source>
        <dbReference type="SAM" id="SignalP"/>
    </source>
</evidence>
<feature type="chain" id="PRO_5047026463" evidence="1">
    <location>
        <begin position="23"/>
        <end position="120"/>
    </location>
</feature>
<name>A0ABV3TWL3_9GAMM</name>
<protein>
    <submittedName>
        <fullName evidence="2">Uncharacterized protein</fullName>
    </submittedName>
</protein>
<sequence>MKLTKTLILLAGLGFFAGSAYADHRGGNQFEARYQYHDSGSHQGHDKHYKKHHKQDYDKYDRHYYQSYNNHHYDKHRYSKHHYNKQRYGKHYYARHEHNRRCGHRYQPAFNSRVKVVFGL</sequence>
<comment type="caution">
    <text evidence="2">The sequence shown here is derived from an EMBL/GenBank/DDBJ whole genome shotgun (WGS) entry which is preliminary data.</text>
</comment>
<dbReference type="RefSeq" id="WP_368375752.1">
    <property type="nucleotide sequence ID" value="NZ_JBFRYB010000001.1"/>
</dbReference>